<keyword evidence="1" id="KW-0472">Membrane</keyword>
<comment type="caution">
    <text evidence="2">The sequence shown here is derived from an EMBL/GenBank/DDBJ whole genome shotgun (WGS) entry which is preliminary data.</text>
</comment>
<dbReference type="EMBL" id="JAUKUD010000003">
    <property type="protein sequence ID" value="KAK0748925.1"/>
    <property type="molecule type" value="Genomic_DNA"/>
</dbReference>
<keyword evidence="3" id="KW-1185">Reference proteome</keyword>
<keyword evidence="1" id="KW-0812">Transmembrane</keyword>
<dbReference type="Proteomes" id="UP001172155">
    <property type="component" value="Unassembled WGS sequence"/>
</dbReference>
<gene>
    <name evidence="2" type="ORF">B0T18DRAFT_388625</name>
</gene>
<feature type="transmembrane region" description="Helical" evidence="1">
    <location>
        <begin position="296"/>
        <end position="316"/>
    </location>
</feature>
<reference evidence="2" key="1">
    <citation type="submission" date="2023-06" db="EMBL/GenBank/DDBJ databases">
        <title>Genome-scale phylogeny and comparative genomics of the fungal order Sordariales.</title>
        <authorList>
            <consortium name="Lawrence Berkeley National Laboratory"/>
            <person name="Hensen N."/>
            <person name="Bonometti L."/>
            <person name="Westerberg I."/>
            <person name="Brannstrom I.O."/>
            <person name="Guillou S."/>
            <person name="Cros-Aarteil S."/>
            <person name="Calhoun S."/>
            <person name="Haridas S."/>
            <person name="Kuo A."/>
            <person name="Mondo S."/>
            <person name="Pangilinan J."/>
            <person name="Riley R."/>
            <person name="LaButti K."/>
            <person name="Andreopoulos B."/>
            <person name="Lipzen A."/>
            <person name="Chen C."/>
            <person name="Yanf M."/>
            <person name="Daum C."/>
            <person name="Ng V."/>
            <person name="Clum A."/>
            <person name="Steindorff A."/>
            <person name="Ohm R."/>
            <person name="Martin F."/>
            <person name="Silar P."/>
            <person name="Natvig D."/>
            <person name="Lalanne C."/>
            <person name="Gautier V."/>
            <person name="Ament-velasquez S.L."/>
            <person name="Kruys A."/>
            <person name="Hutchinson M.I."/>
            <person name="Powell A.J."/>
            <person name="Barry K."/>
            <person name="Miller A.N."/>
            <person name="Grigoriev I.V."/>
            <person name="Debuchy R."/>
            <person name="Gladieux P."/>
            <person name="Thoren M.H."/>
            <person name="Johannesson H."/>
        </authorList>
    </citation>
    <scope>NUCLEOTIDE SEQUENCE</scope>
    <source>
        <strain evidence="2">SMH3187-1</strain>
    </source>
</reference>
<keyword evidence="1" id="KW-1133">Transmembrane helix</keyword>
<feature type="transmembrane region" description="Helical" evidence="1">
    <location>
        <begin position="328"/>
        <end position="348"/>
    </location>
</feature>
<accession>A0AA40F0B3</accession>
<evidence type="ECO:0000313" key="2">
    <source>
        <dbReference type="EMBL" id="KAK0748925.1"/>
    </source>
</evidence>
<proteinExistence type="predicted"/>
<evidence type="ECO:0000313" key="3">
    <source>
        <dbReference type="Proteomes" id="UP001172155"/>
    </source>
</evidence>
<evidence type="ECO:0000256" key="1">
    <source>
        <dbReference type="SAM" id="Phobius"/>
    </source>
</evidence>
<name>A0AA40F0B3_9PEZI</name>
<protein>
    <submittedName>
        <fullName evidence="2">Uncharacterized protein</fullName>
    </submittedName>
</protein>
<organism evidence="2 3">
    <name type="scientific">Schizothecium vesticola</name>
    <dbReference type="NCBI Taxonomy" id="314040"/>
    <lineage>
        <taxon>Eukaryota</taxon>
        <taxon>Fungi</taxon>
        <taxon>Dikarya</taxon>
        <taxon>Ascomycota</taxon>
        <taxon>Pezizomycotina</taxon>
        <taxon>Sordariomycetes</taxon>
        <taxon>Sordariomycetidae</taxon>
        <taxon>Sordariales</taxon>
        <taxon>Schizotheciaceae</taxon>
        <taxon>Schizothecium</taxon>
    </lineage>
</organism>
<feature type="transmembrane region" description="Helical" evidence="1">
    <location>
        <begin position="122"/>
        <end position="151"/>
    </location>
</feature>
<dbReference type="PROSITE" id="PS51257">
    <property type="entry name" value="PROKAR_LIPOPROTEIN"/>
    <property type="match status" value="1"/>
</dbReference>
<sequence>MDKFKRLGALASITLWVFLLGCVVSSLLRLRPNSAIQVRADGFDGTEKPFDFDSCRKKIQHWLDGPGSSLNQPLSSSTDKTVFYPEVPANRSHPVITIEACQKYCDGQNAPKDDCLGRIKSWMYPVLFLIISLEPTIGIAVGVSALALYLLALGNPIAMFYDILRRISVEQHCRKLAEDILNRRRYEPPAPAHARVLDLNIDEPKPPTRCLLSQIKESLGRRASSLCRKDRDRRDVKDNLVVILSAMADLGIHLDDAKGRLCYALPDGRLSKKQKEALLDAAASVKSLRAVGIAKAWVAVSACILDFLFLIIPALQTQVSESPSGAKIASGTAFSWLIPLVILHAWYGNRADAKMSAKEIIKLLQTFTG</sequence>
<dbReference type="AlphaFoldDB" id="A0AA40F0B3"/>